<accession>A0A367JGC5</accession>
<keyword evidence="2" id="KW-1185">Reference proteome</keyword>
<organism evidence="1 2">
    <name type="scientific">Rhizopus azygosporus</name>
    <name type="common">Rhizopus microsporus var. azygosporus</name>
    <dbReference type="NCBI Taxonomy" id="86630"/>
    <lineage>
        <taxon>Eukaryota</taxon>
        <taxon>Fungi</taxon>
        <taxon>Fungi incertae sedis</taxon>
        <taxon>Mucoromycota</taxon>
        <taxon>Mucoromycotina</taxon>
        <taxon>Mucoromycetes</taxon>
        <taxon>Mucorales</taxon>
        <taxon>Mucorineae</taxon>
        <taxon>Rhizopodaceae</taxon>
        <taxon>Rhizopus</taxon>
    </lineage>
</organism>
<dbReference type="AlphaFoldDB" id="A0A367JGC5"/>
<comment type="caution">
    <text evidence="1">The sequence shown here is derived from an EMBL/GenBank/DDBJ whole genome shotgun (WGS) entry which is preliminary data.</text>
</comment>
<gene>
    <name evidence="1" type="ORF">CU097_010444</name>
</gene>
<sequence>APNLASSIPNVFSQYDGLSIVKIQNDNSTKLVISTQISNFLATLSIRIDDNSILPETGPTTTGFKVFNSARIYMSKDSIKGRVKCLREIKDANATISLCVQSIEKMFNGEEYLKIIDNDDLNAVLEILVKQEIAESACVIFES</sequence>
<feature type="non-terminal residue" evidence="1">
    <location>
        <position position="1"/>
    </location>
</feature>
<proteinExistence type="predicted"/>
<dbReference type="Proteomes" id="UP000252139">
    <property type="component" value="Unassembled WGS sequence"/>
</dbReference>
<evidence type="ECO:0000313" key="1">
    <source>
        <dbReference type="EMBL" id="RCH88957.1"/>
    </source>
</evidence>
<name>A0A367JGC5_RHIAZ</name>
<dbReference type="EMBL" id="PJQL01001374">
    <property type="protein sequence ID" value="RCH88957.1"/>
    <property type="molecule type" value="Genomic_DNA"/>
</dbReference>
<protein>
    <submittedName>
        <fullName evidence="1">Uncharacterized protein</fullName>
    </submittedName>
</protein>
<reference evidence="1 2" key="1">
    <citation type="journal article" date="2018" name="G3 (Bethesda)">
        <title>Phylogenetic and Phylogenomic Definition of Rhizopus Species.</title>
        <authorList>
            <person name="Gryganskyi A.P."/>
            <person name="Golan J."/>
            <person name="Dolatabadi S."/>
            <person name="Mondo S."/>
            <person name="Robb S."/>
            <person name="Idnurm A."/>
            <person name="Muszewska A."/>
            <person name="Steczkiewicz K."/>
            <person name="Masonjones S."/>
            <person name="Liao H.L."/>
            <person name="Gajdeczka M.T."/>
            <person name="Anike F."/>
            <person name="Vuek A."/>
            <person name="Anishchenko I.M."/>
            <person name="Voigt K."/>
            <person name="de Hoog G.S."/>
            <person name="Smith M.E."/>
            <person name="Heitman J."/>
            <person name="Vilgalys R."/>
            <person name="Stajich J.E."/>
        </authorList>
    </citation>
    <scope>NUCLEOTIDE SEQUENCE [LARGE SCALE GENOMIC DNA]</scope>
    <source>
        <strain evidence="1 2">CBS 357.93</strain>
    </source>
</reference>
<evidence type="ECO:0000313" key="2">
    <source>
        <dbReference type="Proteomes" id="UP000252139"/>
    </source>
</evidence>
<dbReference type="OrthoDB" id="2245303at2759"/>